<dbReference type="InterPro" id="IPR001932">
    <property type="entry name" value="PPM-type_phosphatase-like_dom"/>
</dbReference>
<dbReference type="KEGG" id="bgp:BGL_2c29340"/>
<keyword evidence="6" id="KW-1185">Reference proteome</keyword>
<dbReference type="SUPFAM" id="SSF81606">
    <property type="entry name" value="PP2C-like"/>
    <property type="match status" value="1"/>
</dbReference>
<dbReference type="InterPro" id="IPR036457">
    <property type="entry name" value="PPM-type-like_dom_sf"/>
</dbReference>
<dbReference type="InterPro" id="IPR035965">
    <property type="entry name" value="PAS-like_dom_sf"/>
</dbReference>
<dbReference type="InterPro" id="IPR000014">
    <property type="entry name" value="PAS"/>
</dbReference>
<dbReference type="OrthoDB" id="9802500at2"/>
<keyword evidence="2" id="KW-0812">Transmembrane</keyword>
<feature type="domain" description="PAS" evidence="3">
    <location>
        <begin position="354"/>
        <end position="414"/>
    </location>
</feature>
<protein>
    <submittedName>
        <fullName evidence="5">Putative PAS/PAC sensor protein</fullName>
    </submittedName>
</protein>
<dbReference type="CDD" id="cd16936">
    <property type="entry name" value="HATPase_RsbW-like"/>
    <property type="match status" value="1"/>
</dbReference>
<dbReference type="InterPro" id="IPR001610">
    <property type="entry name" value="PAC"/>
</dbReference>
<organism evidence="5 6">
    <name type="scientific">Burkholderia plantarii</name>
    <dbReference type="NCBI Taxonomy" id="41899"/>
    <lineage>
        <taxon>Bacteria</taxon>
        <taxon>Pseudomonadati</taxon>
        <taxon>Pseudomonadota</taxon>
        <taxon>Betaproteobacteria</taxon>
        <taxon>Burkholderiales</taxon>
        <taxon>Burkholderiaceae</taxon>
        <taxon>Burkholderia</taxon>
    </lineage>
</organism>
<dbReference type="EMBL" id="CP002581">
    <property type="protein sequence ID" value="AJK50988.1"/>
    <property type="molecule type" value="Genomic_DNA"/>
</dbReference>
<dbReference type="InterPro" id="IPR000700">
    <property type="entry name" value="PAS-assoc_C"/>
</dbReference>
<evidence type="ECO:0000259" key="4">
    <source>
        <dbReference type="PROSITE" id="PS50113"/>
    </source>
</evidence>
<evidence type="ECO:0000259" key="3">
    <source>
        <dbReference type="PROSITE" id="PS50112"/>
    </source>
</evidence>
<dbReference type="Pfam" id="PF13581">
    <property type="entry name" value="HATPase_c_2"/>
    <property type="match status" value="1"/>
</dbReference>
<feature type="domain" description="PAS" evidence="3">
    <location>
        <begin position="511"/>
        <end position="544"/>
    </location>
</feature>
<dbReference type="RefSeq" id="WP_042629168.1">
    <property type="nucleotide sequence ID" value="NZ_CP002581.1"/>
</dbReference>
<keyword evidence="2" id="KW-0472">Membrane</keyword>
<keyword evidence="2" id="KW-1133">Transmembrane helix</keyword>
<evidence type="ECO:0000313" key="5">
    <source>
        <dbReference type="EMBL" id="AJK50988.1"/>
    </source>
</evidence>
<dbReference type="SMART" id="SM00331">
    <property type="entry name" value="PP2C_SIG"/>
    <property type="match status" value="1"/>
</dbReference>
<dbReference type="CDD" id="cd00130">
    <property type="entry name" value="PAS"/>
    <property type="match status" value="2"/>
</dbReference>
<dbReference type="HOGENOM" id="CLU_297671_0_0_4"/>
<feature type="transmembrane region" description="Helical" evidence="2">
    <location>
        <begin position="24"/>
        <end position="45"/>
    </location>
</feature>
<evidence type="ECO:0000256" key="2">
    <source>
        <dbReference type="SAM" id="Phobius"/>
    </source>
</evidence>
<dbReference type="InterPro" id="IPR036890">
    <property type="entry name" value="HATPase_C_sf"/>
</dbReference>
<dbReference type="Pfam" id="PF13426">
    <property type="entry name" value="PAS_9"/>
    <property type="match status" value="2"/>
</dbReference>
<dbReference type="Proteomes" id="UP000031838">
    <property type="component" value="Chromosome 2"/>
</dbReference>
<dbReference type="SUPFAM" id="SSF55785">
    <property type="entry name" value="PYP-like sensor domain (PAS domain)"/>
    <property type="match status" value="2"/>
</dbReference>
<reference evidence="6" key="1">
    <citation type="submission" date="2011-03" db="EMBL/GenBank/DDBJ databases">
        <authorList>
            <person name="Voget S."/>
            <person name="Streit W.R."/>
            <person name="Jaeger K.E."/>
            <person name="Daniel R."/>
        </authorList>
    </citation>
    <scope>NUCLEOTIDE SEQUENCE [LARGE SCALE GENOMIC DNA]</scope>
    <source>
        <strain evidence="6">PG1</strain>
    </source>
</reference>
<keyword evidence="1" id="KW-0378">Hydrolase</keyword>
<dbReference type="NCBIfam" id="TIGR00229">
    <property type="entry name" value="sensory_box"/>
    <property type="match status" value="2"/>
</dbReference>
<dbReference type="SMART" id="SM00091">
    <property type="entry name" value="PAS"/>
    <property type="match status" value="2"/>
</dbReference>
<name>A0A0B6S5N5_BURPL</name>
<evidence type="ECO:0000256" key="1">
    <source>
        <dbReference type="ARBA" id="ARBA00022801"/>
    </source>
</evidence>
<reference evidence="5 6" key="2">
    <citation type="journal article" date="2016" name="Appl. Microbiol. Biotechnol.">
        <title>Mutations improving production and secretion of extracellular lipase by Burkholderia glumae PG1.</title>
        <authorList>
            <person name="Knapp A."/>
            <person name="Voget S."/>
            <person name="Gao R."/>
            <person name="Zaburannyi N."/>
            <person name="Krysciak D."/>
            <person name="Breuer M."/>
            <person name="Hauer B."/>
            <person name="Streit W.R."/>
            <person name="Muller R."/>
            <person name="Daniel R."/>
            <person name="Jaeger K.E."/>
        </authorList>
    </citation>
    <scope>NUCLEOTIDE SEQUENCE [LARGE SCALE GENOMIC DNA]</scope>
    <source>
        <strain evidence="5 6">PG1</strain>
    </source>
</reference>
<dbReference type="PROSITE" id="PS50112">
    <property type="entry name" value="PAS"/>
    <property type="match status" value="2"/>
</dbReference>
<dbReference type="InterPro" id="IPR052016">
    <property type="entry name" value="Bact_Sigma-Reg"/>
</dbReference>
<dbReference type="InterPro" id="IPR003594">
    <property type="entry name" value="HATPase_dom"/>
</dbReference>
<dbReference type="AlphaFoldDB" id="A0A0B6S5N5"/>
<gene>
    <name evidence="5" type="ORF">BGL_2c29340</name>
</gene>
<accession>A0A0B6S5N5</accession>
<dbReference type="PANTHER" id="PTHR43156">
    <property type="entry name" value="STAGE II SPORULATION PROTEIN E-RELATED"/>
    <property type="match status" value="1"/>
</dbReference>
<dbReference type="Gene3D" id="3.30.450.20">
    <property type="entry name" value="PAS domain"/>
    <property type="match status" value="4"/>
</dbReference>
<dbReference type="GO" id="GO:0016791">
    <property type="term" value="F:phosphatase activity"/>
    <property type="evidence" value="ECO:0007669"/>
    <property type="project" value="TreeGrafter"/>
</dbReference>
<feature type="domain" description="PAC" evidence="4">
    <location>
        <begin position="562"/>
        <end position="616"/>
    </location>
</feature>
<dbReference type="Gene3D" id="3.60.40.10">
    <property type="entry name" value="PPM-type phosphatase domain"/>
    <property type="match status" value="1"/>
</dbReference>
<dbReference type="PANTHER" id="PTHR43156:SF2">
    <property type="entry name" value="STAGE II SPORULATION PROTEIN E"/>
    <property type="match status" value="1"/>
</dbReference>
<dbReference type="CDD" id="cd12915">
    <property type="entry name" value="PDC2_DGC_like"/>
    <property type="match status" value="1"/>
</dbReference>
<dbReference type="Pfam" id="PF07228">
    <property type="entry name" value="SpoIIE"/>
    <property type="match status" value="1"/>
</dbReference>
<dbReference type="SMART" id="SM00086">
    <property type="entry name" value="PAC"/>
    <property type="match status" value="2"/>
</dbReference>
<dbReference type="PROSITE" id="PS50113">
    <property type="entry name" value="PAC"/>
    <property type="match status" value="1"/>
</dbReference>
<proteinExistence type="predicted"/>
<dbReference type="Gene3D" id="3.30.565.10">
    <property type="entry name" value="Histidine kinase-like ATPase, C-terminal domain"/>
    <property type="match status" value="1"/>
</dbReference>
<sequence length="1013" mass="108149">MKRIEAIIGHHTAQLPAWLNSRSVLIGGAFVGALLVGAAGAFAWWEHRGAIDDERASATMLARAIDDESARAASTANSIARAIDSTLQTSDLRHADYANTLLARFVAGAPVVRSLSLVDSTGLVFASSNEANVGARLDLGQLPGPRVPSTDGDLAIGHPLAGRDLADSALARGTRPNAARALPLRFLPLARAVVTPDGDVIRIVVALNPDYLKTTFQMLLADAPRSAALVSLDGTPIAATGAPLAATDAYASHPLFRTLLPRGNAGTFDALEFGGTASVGAWRTARRWPFVTIVATPEANALAGWALIVRWVAFGTGVVLVLWGVFCTAAARSLRQNALTIAALGQLMREIASSEARNTAVLTSAMDGMVTLDALGHVVEFNREAERIFGYRAENLIGQPGEALLPDEIHELMRAGRAPGDDDRLAAPRRRLELNARRANGRVFPAEISVAPVDVDGELYYFCTVRDLSEAKRAAHERAQLLAKYRDSSSDLRGLKSALDEHAIVSILAPDGTILYANTMLASVSGYQSDELVGQSYRMLRPDDASGGLAVDGLPALIREGAPWSGQLVHRRRDGSLFWTASTLVPIMNTSHDTKHAFLIQTDISLQVAGERALKDAHRAELELGAGIQRGLLIGDLPPAVHDCLVASFNVASRGINGDFFDLFEFDDGCFDLLVGDAMGKGVPAALLGAALKMQFSRSIAELVAHGGAPGTMRRPSPAQIVAHAQRAMHTRLQALDSFVTLCYLRIDRVRGTATWVGCGHEETMLFRGNAPPEFLRNQHPPLGVIEEAEVFEDTVRLGSGDTLALYSDGLTDAVDRAGERFGLDRLAATLRALLPSHRRPGTIVRGMRAAVEAFTNSARIPDDMTMLVLQLPDGGPNARRARLDMPRTLSQLQLLRTFVTTHATAGLGDDDAAALALAAVELASNIVRHDSRPGDGPIEVVGTAGAGFAMLEFVYDGRPFTPPAELAPDFSGESEGGFGLFIIRESCDEVSHDHANGINRVVLVKRRRLLAG</sequence>
<evidence type="ECO:0000313" key="6">
    <source>
        <dbReference type="Proteomes" id="UP000031838"/>
    </source>
</evidence>